<comment type="caution">
    <text evidence="1">The sequence shown here is derived from an EMBL/GenBank/DDBJ whole genome shotgun (WGS) entry which is preliminary data.</text>
</comment>
<dbReference type="AlphaFoldDB" id="A0A812RJE1"/>
<proteinExistence type="predicted"/>
<evidence type="ECO:0000313" key="1">
    <source>
        <dbReference type="EMBL" id="CAE7438772.1"/>
    </source>
</evidence>
<evidence type="ECO:0000313" key="2">
    <source>
        <dbReference type="Proteomes" id="UP000604046"/>
    </source>
</evidence>
<gene>
    <name evidence="1" type="ORF">SNAT2548_LOCUS23839</name>
</gene>
<dbReference type="EMBL" id="CAJNDS010002336">
    <property type="protein sequence ID" value="CAE7438772.1"/>
    <property type="molecule type" value="Genomic_DNA"/>
</dbReference>
<organism evidence="1 2">
    <name type="scientific">Symbiodinium natans</name>
    <dbReference type="NCBI Taxonomy" id="878477"/>
    <lineage>
        <taxon>Eukaryota</taxon>
        <taxon>Sar</taxon>
        <taxon>Alveolata</taxon>
        <taxon>Dinophyceae</taxon>
        <taxon>Suessiales</taxon>
        <taxon>Symbiodiniaceae</taxon>
        <taxon>Symbiodinium</taxon>
    </lineage>
</organism>
<dbReference type="Proteomes" id="UP000604046">
    <property type="component" value="Unassembled WGS sequence"/>
</dbReference>
<keyword evidence="2" id="KW-1185">Reference proteome</keyword>
<sequence>MPLDLSKLGRKSFVSQQGLAEVLQAVAEAGELPPGTSRSAVKRSRQKAIAADTPFGSTLKHWTLKNVHGGETTVHYLDPAACLWYSVQTCQLFQEFFAQVAIQKPSSPTNRWSIILYEDEVAPGNQLKPTNSRRLQTFYWSFKEFGSSLTNEDAWLVLSTVRTSTVNELVDGLTQVAKHAMLSFNQLGRSFMHGLHIPCRGRPSLVLCAELQILVADESALKHLLEFKGANTINARYAPAELDPSMVLHTCTDDARFKLHSLNSLQAALAYLAENEDQVTQQAFAKMQTNLGFNLCKEGVLRCNDVLTQFDPTRGTMFDWAHIFLVSGLWHFEVNLLLVRLSRANVKQQQIHEAFQEYHLPSFIAGKGCDIKKVFQKKKTSDADFKSSATEALAAYPILRDILHNIRQATVLPAEAAEAISCYMLHCKCLDLLQRTLCDNVGHDELRTTIKAYLDRYLAVYPDETFLPKAHMSMHLAGQLRQHGCLISCLTHERRHKELKRYANVQCNSRQGTEKSLLQEMQLTHMEALERLRLDFPNQLQLPRPASPSLQRAFAAYFGLFSAEGLTMSGKAEVTKWRLLATGDVVLLADPVAVAEILYHCCFEGRLLTCVTLLDACSTPNMFRKSQDNCTFVQASSIRGPCITRKTGEFIHIVPQHFAA</sequence>
<protein>
    <submittedName>
        <fullName evidence="1">Uncharacterized protein</fullName>
    </submittedName>
</protein>
<name>A0A812RJE1_9DINO</name>
<dbReference type="OrthoDB" id="407500at2759"/>
<reference evidence="1" key="1">
    <citation type="submission" date="2021-02" db="EMBL/GenBank/DDBJ databases">
        <authorList>
            <person name="Dougan E. K."/>
            <person name="Rhodes N."/>
            <person name="Thang M."/>
            <person name="Chan C."/>
        </authorList>
    </citation>
    <scope>NUCLEOTIDE SEQUENCE</scope>
</reference>
<accession>A0A812RJE1</accession>